<sequence>MSTESRPAALRQLMAGTELIPMAGVYDALSALLAERAGLPMAYMSGYCVAAGRLGLPDVGYLTLTEMVETAARIADRIGVPLLADGDDGYGNHLNVGRLIRGLEKAGVAGVQIEDQVSPKRCGHMAGKRVIPKAEMVAKIKAAVDTRRDADFAILARTDALAVTNYEDALERAHAYREAGADMIFIEALETMEQMASVPPQFDCPTVFNWALGGRSPTPPAAEIAAMGFRFVQNPDVVFAVTRALGDLYAEVNRAGTYAAMADRMSGFAEFNEIVGLEAVAAMDTRYRPEQG</sequence>
<dbReference type="CDD" id="cd00377">
    <property type="entry name" value="ICL_PEPM"/>
    <property type="match status" value="1"/>
</dbReference>
<dbReference type="EMBL" id="SACL01000002">
    <property type="protein sequence ID" value="RVT97749.1"/>
    <property type="molecule type" value="Genomic_DNA"/>
</dbReference>
<dbReference type="PROSITE" id="PS00161">
    <property type="entry name" value="ISOCITRATE_LYASE"/>
    <property type="match status" value="1"/>
</dbReference>
<protein>
    <submittedName>
        <fullName evidence="1">Oxaloacetate decarboxylase</fullName>
    </submittedName>
</protein>
<dbReference type="OrthoDB" id="9771433at2"/>
<comment type="caution">
    <text evidence="1">The sequence shown here is derived from an EMBL/GenBank/DDBJ whole genome shotgun (WGS) entry which is preliminary data.</text>
</comment>
<dbReference type="PANTHER" id="PTHR42905:SF5">
    <property type="entry name" value="CARBOXYVINYL-CARBOXYPHOSPHONATE PHOSPHORYLMUTASE, CHLOROPLASTIC"/>
    <property type="match status" value="1"/>
</dbReference>
<proteinExistence type="predicted"/>
<dbReference type="SUPFAM" id="SSF51621">
    <property type="entry name" value="Phosphoenolpyruvate/pyruvate domain"/>
    <property type="match status" value="1"/>
</dbReference>
<dbReference type="InterPro" id="IPR018523">
    <property type="entry name" value="Isocitrate_lyase_ph_CS"/>
</dbReference>
<dbReference type="InterPro" id="IPR039556">
    <property type="entry name" value="ICL/PEPM"/>
</dbReference>
<dbReference type="GO" id="GO:0016833">
    <property type="term" value="F:oxo-acid-lyase activity"/>
    <property type="evidence" value="ECO:0007669"/>
    <property type="project" value="UniProtKB-ARBA"/>
</dbReference>
<dbReference type="RefSeq" id="WP_127786978.1">
    <property type="nucleotide sequence ID" value="NZ_SACL01000002.1"/>
</dbReference>
<evidence type="ECO:0000313" key="2">
    <source>
        <dbReference type="Proteomes" id="UP000282957"/>
    </source>
</evidence>
<evidence type="ECO:0000313" key="1">
    <source>
        <dbReference type="EMBL" id="RVT97749.1"/>
    </source>
</evidence>
<dbReference type="PANTHER" id="PTHR42905">
    <property type="entry name" value="PHOSPHOENOLPYRUVATE CARBOXYLASE"/>
    <property type="match status" value="1"/>
</dbReference>
<dbReference type="AlphaFoldDB" id="A0A437MJE9"/>
<dbReference type="Gene3D" id="3.20.20.60">
    <property type="entry name" value="Phosphoenolpyruvate-binding domains"/>
    <property type="match status" value="1"/>
</dbReference>
<reference evidence="1 2" key="1">
    <citation type="submission" date="2019-01" db="EMBL/GenBank/DDBJ databases">
        <authorList>
            <person name="Chen W.-M."/>
        </authorList>
    </citation>
    <scope>NUCLEOTIDE SEQUENCE [LARGE SCALE GENOMIC DNA]</scope>
    <source>
        <strain evidence="1 2">CCP-6</strain>
    </source>
</reference>
<gene>
    <name evidence="1" type="ORF">EOD42_08060</name>
</gene>
<organism evidence="1 2">
    <name type="scientific">Rhodovarius crocodyli</name>
    <dbReference type="NCBI Taxonomy" id="1979269"/>
    <lineage>
        <taxon>Bacteria</taxon>
        <taxon>Pseudomonadati</taxon>
        <taxon>Pseudomonadota</taxon>
        <taxon>Alphaproteobacteria</taxon>
        <taxon>Acetobacterales</taxon>
        <taxon>Roseomonadaceae</taxon>
        <taxon>Rhodovarius</taxon>
    </lineage>
</organism>
<dbReference type="Pfam" id="PF13714">
    <property type="entry name" value="PEP_mutase"/>
    <property type="match status" value="1"/>
</dbReference>
<keyword evidence="2" id="KW-1185">Reference proteome</keyword>
<name>A0A437MJE9_9PROT</name>
<dbReference type="InterPro" id="IPR040442">
    <property type="entry name" value="Pyrv_kinase-like_dom_sf"/>
</dbReference>
<accession>A0A437MJE9</accession>
<dbReference type="Proteomes" id="UP000282957">
    <property type="component" value="Unassembled WGS sequence"/>
</dbReference>
<dbReference type="InterPro" id="IPR015813">
    <property type="entry name" value="Pyrv/PenolPyrv_kinase-like_dom"/>
</dbReference>